<accession>A0A8K0JXD9</accession>
<protein>
    <submittedName>
        <fullName evidence="2">Uncharacterized protein</fullName>
    </submittedName>
</protein>
<reference evidence="2" key="2">
    <citation type="submission" date="2017-10" db="EMBL/GenBank/DDBJ databases">
        <title>Ladona fulva Genome sequencing and assembly.</title>
        <authorList>
            <person name="Murali S."/>
            <person name="Richards S."/>
            <person name="Bandaranaike D."/>
            <person name="Bellair M."/>
            <person name="Blankenburg K."/>
            <person name="Chao H."/>
            <person name="Dinh H."/>
            <person name="Doddapaneni H."/>
            <person name="Dugan-Rocha S."/>
            <person name="Elkadiri S."/>
            <person name="Gnanaolivu R."/>
            <person name="Hernandez B."/>
            <person name="Skinner E."/>
            <person name="Javaid M."/>
            <person name="Lee S."/>
            <person name="Li M."/>
            <person name="Ming W."/>
            <person name="Munidasa M."/>
            <person name="Muniz J."/>
            <person name="Nguyen L."/>
            <person name="Hughes D."/>
            <person name="Osuji N."/>
            <person name="Pu L.-L."/>
            <person name="Puazo M."/>
            <person name="Qu C."/>
            <person name="Quiroz J."/>
            <person name="Raj R."/>
            <person name="Weissenberger G."/>
            <person name="Xin Y."/>
            <person name="Zou X."/>
            <person name="Han Y."/>
            <person name="Worley K."/>
            <person name="Muzny D."/>
            <person name="Gibbs R."/>
        </authorList>
    </citation>
    <scope>NUCLEOTIDE SEQUENCE</scope>
    <source>
        <strain evidence="2">Sampled in the wild</strain>
    </source>
</reference>
<evidence type="ECO:0000313" key="3">
    <source>
        <dbReference type="Proteomes" id="UP000792457"/>
    </source>
</evidence>
<organism evidence="2 3">
    <name type="scientific">Ladona fulva</name>
    <name type="common">Scarce chaser dragonfly</name>
    <name type="synonym">Libellula fulva</name>
    <dbReference type="NCBI Taxonomy" id="123851"/>
    <lineage>
        <taxon>Eukaryota</taxon>
        <taxon>Metazoa</taxon>
        <taxon>Ecdysozoa</taxon>
        <taxon>Arthropoda</taxon>
        <taxon>Hexapoda</taxon>
        <taxon>Insecta</taxon>
        <taxon>Pterygota</taxon>
        <taxon>Palaeoptera</taxon>
        <taxon>Odonata</taxon>
        <taxon>Epiprocta</taxon>
        <taxon>Anisoptera</taxon>
        <taxon>Libelluloidea</taxon>
        <taxon>Libellulidae</taxon>
        <taxon>Ladona</taxon>
    </lineage>
</organism>
<proteinExistence type="predicted"/>
<gene>
    <name evidence="2" type="ORF">J437_LFUL002653</name>
</gene>
<feature type="compositionally biased region" description="Low complexity" evidence="1">
    <location>
        <begin position="1"/>
        <end position="19"/>
    </location>
</feature>
<dbReference type="Proteomes" id="UP000792457">
    <property type="component" value="Unassembled WGS sequence"/>
</dbReference>
<evidence type="ECO:0000313" key="2">
    <source>
        <dbReference type="EMBL" id="KAG8224199.1"/>
    </source>
</evidence>
<keyword evidence="3" id="KW-1185">Reference proteome</keyword>
<dbReference type="OrthoDB" id="6776522at2759"/>
<feature type="region of interest" description="Disordered" evidence="1">
    <location>
        <begin position="1"/>
        <end position="75"/>
    </location>
</feature>
<evidence type="ECO:0000256" key="1">
    <source>
        <dbReference type="SAM" id="MobiDB-lite"/>
    </source>
</evidence>
<name>A0A8K0JXD9_LADFU</name>
<dbReference type="AlphaFoldDB" id="A0A8K0JXD9"/>
<sequence>MTNGSSSQSPMVRSPSSASRDLPRPSVDSLLDELDTVVPNGRDTYDGRNTSTHVTTVQETREMGYPGSGGPAASSATKELDDLMAVLSDFKVLYILTQL</sequence>
<dbReference type="EMBL" id="KZ308188">
    <property type="protein sequence ID" value="KAG8224199.1"/>
    <property type="molecule type" value="Genomic_DNA"/>
</dbReference>
<comment type="caution">
    <text evidence="2">The sequence shown here is derived from an EMBL/GenBank/DDBJ whole genome shotgun (WGS) entry which is preliminary data.</text>
</comment>
<reference evidence="2" key="1">
    <citation type="submission" date="2013-04" db="EMBL/GenBank/DDBJ databases">
        <authorList>
            <person name="Qu J."/>
            <person name="Murali S.C."/>
            <person name="Bandaranaike D."/>
            <person name="Bellair M."/>
            <person name="Blankenburg K."/>
            <person name="Chao H."/>
            <person name="Dinh H."/>
            <person name="Doddapaneni H."/>
            <person name="Downs B."/>
            <person name="Dugan-Rocha S."/>
            <person name="Elkadiri S."/>
            <person name="Gnanaolivu R.D."/>
            <person name="Hernandez B."/>
            <person name="Javaid M."/>
            <person name="Jayaseelan J.C."/>
            <person name="Lee S."/>
            <person name="Li M."/>
            <person name="Ming W."/>
            <person name="Munidasa M."/>
            <person name="Muniz J."/>
            <person name="Nguyen L."/>
            <person name="Ongeri F."/>
            <person name="Osuji N."/>
            <person name="Pu L.-L."/>
            <person name="Puazo M."/>
            <person name="Qu C."/>
            <person name="Quiroz J."/>
            <person name="Raj R."/>
            <person name="Weissenberger G."/>
            <person name="Xin Y."/>
            <person name="Zou X."/>
            <person name="Han Y."/>
            <person name="Richards S."/>
            <person name="Worley K."/>
            <person name="Muzny D."/>
            <person name="Gibbs R."/>
        </authorList>
    </citation>
    <scope>NUCLEOTIDE SEQUENCE</scope>
    <source>
        <strain evidence="2">Sampled in the wild</strain>
    </source>
</reference>
<feature type="compositionally biased region" description="Polar residues" evidence="1">
    <location>
        <begin position="47"/>
        <end position="58"/>
    </location>
</feature>
<dbReference type="Pfam" id="PF03535">
    <property type="entry name" value="Paxillin"/>
    <property type="match status" value="1"/>
</dbReference>